<dbReference type="InterPro" id="IPR051938">
    <property type="entry name" value="Apopto_cytoskel_mod"/>
</dbReference>
<evidence type="ECO:0000256" key="3">
    <source>
        <dbReference type="SAM" id="Phobius"/>
    </source>
</evidence>
<dbReference type="InterPro" id="IPR001623">
    <property type="entry name" value="DnaJ_domain"/>
</dbReference>
<dbReference type="CDD" id="cd06257">
    <property type="entry name" value="DnaJ"/>
    <property type="match status" value="1"/>
</dbReference>
<dbReference type="OrthoDB" id="445556at2759"/>
<evidence type="ECO:0000259" key="4">
    <source>
        <dbReference type="PROSITE" id="PS50076"/>
    </source>
</evidence>
<dbReference type="Pfam" id="PF00226">
    <property type="entry name" value="DnaJ"/>
    <property type="match status" value="1"/>
</dbReference>
<dbReference type="InterPro" id="IPR036869">
    <property type="entry name" value="J_dom_sf"/>
</dbReference>
<reference evidence="5" key="1">
    <citation type="submission" date="2021-03" db="EMBL/GenBank/DDBJ databases">
        <title>Evolutionary innovations through gain and loss of genes in the ectomycorrhizal Boletales.</title>
        <authorList>
            <person name="Wu G."/>
            <person name="Miyauchi S."/>
            <person name="Morin E."/>
            <person name="Yang Z.-L."/>
            <person name="Xu J."/>
            <person name="Martin F.M."/>
        </authorList>
    </citation>
    <scope>NUCLEOTIDE SEQUENCE</scope>
    <source>
        <strain evidence="5">BR01</strain>
    </source>
</reference>
<comment type="caution">
    <text evidence="5">The sequence shown here is derived from an EMBL/GenBank/DDBJ whole genome shotgun (WGS) entry which is preliminary data.</text>
</comment>
<accession>A0A8I2Z3H3</accession>
<dbReference type="SMART" id="SM00271">
    <property type="entry name" value="DnaJ"/>
    <property type="match status" value="1"/>
</dbReference>
<keyword evidence="3" id="KW-1133">Transmembrane helix</keyword>
<dbReference type="Proteomes" id="UP000683000">
    <property type="component" value="Unassembled WGS sequence"/>
</dbReference>
<evidence type="ECO:0000313" key="5">
    <source>
        <dbReference type="EMBL" id="KAG6381832.1"/>
    </source>
</evidence>
<keyword evidence="1" id="KW-0143">Chaperone</keyword>
<dbReference type="PROSITE" id="PS50076">
    <property type="entry name" value="DNAJ_2"/>
    <property type="match status" value="1"/>
</dbReference>
<organism evidence="5 6">
    <name type="scientific">Boletus reticuloceps</name>
    <dbReference type="NCBI Taxonomy" id="495285"/>
    <lineage>
        <taxon>Eukaryota</taxon>
        <taxon>Fungi</taxon>
        <taxon>Dikarya</taxon>
        <taxon>Basidiomycota</taxon>
        <taxon>Agaricomycotina</taxon>
        <taxon>Agaricomycetes</taxon>
        <taxon>Agaricomycetidae</taxon>
        <taxon>Boletales</taxon>
        <taxon>Boletineae</taxon>
        <taxon>Boletaceae</taxon>
        <taxon>Boletoideae</taxon>
        <taxon>Boletus</taxon>
    </lineage>
</organism>
<evidence type="ECO:0000256" key="2">
    <source>
        <dbReference type="SAM" id="MobiDB-lite"/>
    </source>
</evidence>
<name>A0A8I2Z3H3_9AGAM</name>
<dbReference type="PRINTS" id="PR00625">
    <property type="entry name" value="JDOMAIN"/>
</dbReference>
<keyword evidence="3" id="KW-0472">Membrane</keyword>
<gene>
    <name evidence="5" type="ORF">JVT61DRAFT_441</name>
</gene>
<proteinExistence type="predicted"/>
<keyword evidence="3" id="KW-0812">Transmembrane</keyword>
<dbReference type="AlphaFoldDB" id="A0A8I2Z3H3"/>
<feature type="transmembrane region" description="Helical" evidence="3">
    <location>
        <begin position="165"/>
        <end position="184"/>
    </location>
</feature>
<evidence type="ECO:0000313" key="6">
    <source>
        <dbReference type="Proteomes" id="UP000683000"/>
    </source>
</evidence>
<feature type="domain" description="J" evidence="4">
    <location>
        <begin position="51"/>
        <end position="126"/>
    </location>
</feature>
<sequence length="266" mass="30321">MYAFAVSSVVRSVVHRRRRLSTLLSVQPVFTRLASTSSKHPFPFPSHRHPTPHEIFHLPRSASQDEIKTRYYELVKVYHPDVTHGQRGVSPSVRSVRFRAITHAYDVLRGRHALSSEAPSSWDHHRSRDEAILAELRRRSRQSRSPSSTTTAGDVRHENTGDAQVWYALMAFMFVGIIAAMSSVTSHMDRVRRHTQSAAANLAQARAEAQLYGTERRRKIRERVRSFHGARETVYESGLPEMDDTSKVLLSREEMGLENVPKDGRT</sequence>
<dbReference type="Gene3D" id="1.10.287.110">
    <property type="entry name" value="DnaJ domain"/>
    <property type="match status" value="1"/>
</dbReference>
<evidence type="ECO:0000256" key="1">
    <source>
        <dbReference type="ARBA" id="ARBA00023186"/>
    </source>
</evidence>
<dbReference type="PANTHER" id="PTHR44145">
    <property type="entry name" value="DNAJ HOMOLOG SUBFAMILY A MEMBER 3, MITOCHONDRIAL"/>
    <property type="match status" value="1"/>
</dbReference>
<dbReference type="SUPFAM" id="SSF46565">
    <property type="entry name" value="Chaperone J-domain"/>
    <property type="match status" value="1"/>
</dbReference>
<dbReference type="PANTHER" id="PTHR44145:SF3">
    <property type="entry name" value="DNAJ HOMOLOG SUBFAMILY A MEMBER 3, MITOCHONDRIAL"/>
    <property type="match status" value="1"/>
</dbReference>
<dbReference type="EMBL" id="JAGFBS010000001">
    <property type="protein sequence ID" value="KAG6381832.1"/>
    <property type="molecule type" value="Genomic_DNA"/>
</dbReference>
<protein>
    <recommendedName>
        <fullName evidence="4">J domain-containing protein</fullName>
    </recommendedName>
</protein>
<feature type="region of interest" description="Disordered" evidence="2">
    <location>
        <begin position="135"/>
        <end position="156"/>
    </location>
</feature>
<keyword evidence="6" id="KW-1185">Reference proteome</keyword>